<protein>
    <submittedName>
        <fullName evidence="2">Uncharacterized protein</fullName>
    </submittedName>
</protein>
<sequence>MLFQVVTFDLKATKIHKTTVTSLLRCLHSQAEIRLQVPVHSTAVYFVSRRGRATKRQLWAMLMCNSNSRAVTDTRNTHVNLSSSEAPLGFFGLSRKANVTFQVAATRCDADAVPLERRRDAIRGEQEKYGSVGHLVRSDSSVPEIPEDGSADTTVQLVQGTAAGVRLGVSCARFKFVYKNGAWLTCWIVCRSWKFRHITMYTKNRCVPGCENRKESRHRFPRVCDAESFELGNFAHISNEHIYKVYRICICHFSTDCFGPGDEEAQCELCSNTAFARLFHLRSPSTYKKFVLYNYFGLAATVAERLACSPPTKAIGAPSPAGSLRIFAYGYSAGRCNWLAGLLEDLPFSSPFHYSAAPYSPQSPPCALQTSMLRAAEISSLTLLDWMMVTWCSATTAQLAGWSIGPLVFPLKATSISSYGHDASFKKVFSPCFGLYAPDLSITTTHFAMKLTDFAEHLSHSLSQFLGTPVASFNVTHYSRQVRFLRHLSRASVVLLKSQTCGASPSAPVHRHTLPVWYHAARNTRAIPSVIAVHALALTFAADPLLSSLLVAHHQVASTRTANPSRYGGIYSGRHTGPEPSSTCWVELREQSARKFSKQPTATDFSRRVDGGRRQSRKLSITSPVGRLNGD</sequence>
<feature type="region of interest" description="Disordered" evidence="1">
    <location>
        <begin position="562"/>
        <end position="582"/>
    </location>
</feature>
<evidence type="ECO:0000256" key="1">
    <source>
        <dbReference type="SAM" id="MobiDB-lite"/>
    </source>
</evidence>
<accession>A0ABQ9IBZ8</accession>
<keyword evidence="3" id="KW-1185">Reference proteome</keyword>
<reference evidence="2 3" key="1">
    <citation type="submission" date="2023-02" db="EMBL/GenBank/DDBJ databases">
        <title>LHISI_Scaffold_Assembly.</title>
        <authorList>
            <person name="Stuart O.P."/>
            <person name="Cleave R."/>
            <person name="Magrath M.J.L."/>
            <person name="Mikheyev A.S."/>
        </authorList>
    </citation>
    <scope>NUCLEOTIDE SEQUENCE [LARGE SCALE GENOMIC DNA]</scope>
    <source>
        <strain evidence="2">Daus_M_001</strain>
        <tissue evidence="2">Leg muscle</tissue>
    </source>
</reference>
<comment type="caution">
    <text evidence="2">The sequence shown here is derived from an EMBL/GenBank/DDBJ whole genome shotgun (WGS) entry which is preliminary data.</text>
</comment>
<organism evidence="2 3">
    <name type="scientific">Dryococelus australis</name>
    <dbReference type="NCBI Taxonomy" id="614101"/>
    <lineage>
        <taxon>Eukaryota</taxon>
        <taxon>Metazoa</taxon>
        <taxon>Ecdysozoa</taxon>
        <taxon>Arthropoda</taxon>
        <taxon>Hexapoda</taxon>
        <taxon>Insecta</taxon>
        <taxon>Pterygota</taxon>
        <taxon>Neoptera</taxon>
        <taxon>Polyneoptera</taxon>
        <taxon>Phasmatodea</taxon>
        <taxon>Verophasmatodea</taxon>
        <taxon>Anareolatae</taxon>
        <taxon>Phasmatidae</taxon>
        <taxon>Eurycanthinae</taxon>
        <taxon>Dryococelus</taxon>
    </lineage>
</organism>
<gene>
    <name evidence="2" type="ORF">PR048_006820</name>
</gene>
<feature type="region of interest" description="Disordered" evidence="1">
    <location>
        <begin position="594"/>
        <end position="631"/>
    </location>
</feature>
<evidence type="ECO:0000313" key="3">
    <source>
        <dbReference type="Proteomes" id="UP001159363"/>
    </source>
</evidence>
<dbReference type="EMBL" id="JARBHB010000002">
    <property type="protein sequence ID" value="KAJ8894210.1"/>
    <property type="molecule type" value="Genomic_DNA"/>
</dbReference>
<proteinExistence type="predicted"/>
<evidence type="ECO:0000313" key="2">
    <source>
        <dbReference type="EMBL" id="KAJ8894210.1"/>
    </source>
</evidence>
<dbReference type="Proteomes" id="UP001159363">
    <property type="component" value="Chromosome 2"/>
</dbReference>
<name>A0ABQ9IBZ8_9NEOP</name>